<protein>
    <submittedName>
        <fullName evidence="8">Unnamed protein product</fullName>
    </submittedName>
</protein>
<evidence type="ECO:0000259" key="7">
    <source>
        <dbReference type="Pfam" id="PF05460"/>
    </source>
</evidence>
<reference evidence="8" key="1">
    <citation type="submission" date="2023-04" db="EMBL/GenBank/DDBJ databases">
        <title>Candida boidinii NBRC 10035.</title>
        <authorList>
            <person name="Ichikawa N."/>
            <person name="Sato H."/>
            <person name="Tonouchi N."/>
        </authorList>
    </citation>
    <scope>NUCLEOTIDE SEQUENCE</scope>
    <source>
        <strain evidence="8">NBRC 10035</strain>
    </source>
</reference>
<dbReference type="GO" id="GO:0006260">
    <property type="term" value="P:DNA replication"/>
    <property type="evidence" value="ECO:0007669"/>
    <property type="project" value="UniProtKB-KW"/>
</dbReference>
<evidence type="ECO:0000313" key="9">
    <source>
        <dbReference type="Proteomes" id="UP001165120"/>
    </source>
</evidence>
<comment type="subcellular location">
    <subcellularLocation>
        <location evidence="1">Nucleus</location>
    </subcellularLocation>
</comment>
<evidence type="ECO:0000256" key="2">
    <source>
        <dbReference type="ARBA" id="ARBA00010840"/>
    </source>
</evidence>
<keyword evidence="4" id="KW-0238">DNA-binding</keyword>
<feature type="domain" description="ORC6 first cyclin-like" evidence="7">
    <location>
        <begin position="10"/>
        <end position="98"/>
    </location>
</feature>
<name>A0A9W6WFY1_CANBO</name>
<dbReference type="GO" id="GO:0003677">
    <property type="term" value="F:DNA binding"/>
    <property type="evidence" value="ECO:0007669"/>
    <property type="project" value="UniProtKB-KW"/>
</dbReference>
<feature type="compositionally biased region" description="Basic and acidic residues" evidence="6">
    <location>
        <begin position="123"/>
        <end position="132"/>
    </location>
</feature>
<evidence type="ECO:0000256" key="3">
    <source>
        <dbReference type="ARBA" id="ARBA00022705"/>
    </source>
</evidence>
<keyword evidence="5" id="KW-0539">Nucleus</keyword>
<proteinExistence type="inferred from homology"/>
<dbReference type="GO" id="GO:0005664">
    <property type="term" value="C:nuclear origin of replication recognition complex"/>
    <property type="evidence" value="ECO:0007669"/>
    <property type="project" value="InterPro"/>
</dbReference>
<accession>A0A9W6WFY1</accession>
<comment type="similarity">
    <text evidence="2">Belongs to the ORC6 family.</text>
</comment>
<feature type="compositionally biased region" description="Low complexity" evidence="6">
    <location>
        <begin position="186"/>
        <end position="200"/>
    </location>
</feature>
<evidence type="ECO:0000256" key="4">
    <source>
        <dbReference type="ARBA" id="ARBA00023125"/>
    </source>
</evidence>
<keyword evidence="3" id="KW-0235">DNA replication</keyword>
<comment type="caution">
    <text evidence="8">The sequence shown here is derived from an EMBL/GenBank/DDBJ whole genome shotgun (WGS) entry which is preliminary data.</text>
</comment>
<dbReference type="EMBL" id="BSXN01000657">
    <property type="protein sequence ID" value="GME69376.1"/>
    <property type="molecule type" value="Genomic_DNA"/>
</dbReference>
<evidence type="ECO:0000256" key="6">
    <source>
        <dbReference type="SAM" id="MobiDB-lite"/>
    </source>
</evidence>
<feature type="region of interest" description="Disordered" evidence="6">
    <location>
        <begin position="123"/>
        <end position="218"/>
    </location>
</feature>
<organism evidence="8 9">
    <name type="scientific">Candida boidinii</name>
    <name type="common">Yeast</name>
    <dbReference type="NCBI Taxonomy" id="5477"/>
    <lineage>
        <taxon>Eukaryota</taxon>
        <taxon>Fungi</taxon>
        <taxon>Dikarya</taxon>
        <taxon>Ascomycota</taxon>
        <taxon>Saccharomycotina</taxon>
        <taxon>Pichiomycetes</taxon>
        <taxon>Pichiales</taxon>
        <taxon>Pichiaceae</taxon>
        <taxon>Ogataea</taxon>
        <taxon>Ogataea/Candida clade</taxon>
    </lineage>
</organism>
<dbReference type="InterPro" id="IPR016811">
    <property type="entry name" value="ORC6_fun"/>
</dbReference>
<evidence type="ECO:0000256" key="5">
    <source>
        <dbReference type="ARBA" id="ARBA00023242"/>
    </source>
</evidence>
<dbReference type="InterPro" id="IPR008721">
    <property type="entry name" value="ORC6_cyclin_first"/>
</dbReference>
<gene>
    <name evidence="8" type="ORF">Cboi02_000226800</name>
</gene>
<dbReference type="PIRSF" id="PIRSF022941">
    <property type="entry name" value="ORC6_fun"/>
    <property type="match status" value="1"/>
</dbReference>
<dbReference type="AlphaFoldDB" id="A0A9W6WFY1"/>
<evidence type="ECO:0000313" key="8">
    <source>
        <dbReference type="EMBL" id="GME69376.1"/>
    </source>
</evidence>
<dbReference type="Pfam" id="PF05460">
    <property type="entry name" value="ORC6"/>
    <property type="match status" value="1"/>
</dbReference>
<dbReference type="Proteomes" id="UP001165120">
    <property type="component" value="Unassembled WGS sequence"/>
</dbReference>
<sequence length="373" mass="42584">MTTKLISNAIRDIIPTHPEPYPKELIDYSSSLYSSSKTRNCILKNQYELARYHICVYLTIEKFEKRLDLPEPIVDKIPIPRNLIRKTVLEFKKNLNLSSNGHGHGVTPSPSPRKIAILEKVKENAKKSDGSRHGIGSLMTPPTKRIRKLNDIESDSGEDNNDISDEDYSSDDSYTPKTRQSQLITPNSSPSKNLKSKLLSAGSTKPKKRQMKKLTSCNSTTTSISTPLLISFCNRFDIPSDITKSILKTYANYYNRIKNPWGLLCGLVAVVYFKLNKDDIDNKLGFKIEFLSKLQLQQNGGLSQSDLQKWLKLINNLINSEKWFRDLDISSVNNKIEIPISLNSSTSMIDFNTMYFSPIYNEEFENWCNLHKF</sequence>
<feature type="compositionally biased region" description="Polar residues" evidence="6">
    <location>
        <begin position="175"/>
        <end position="185"/>
    </location>
</feature>
<evidence type="ECO:0000256" key="1">
    <source>
        <dbReference type="ARBA" id="ARBA00004123"/>
    </source>
</evidence>
<keyword evidence="9" id="KW-1185">Reference proteome</keyword>
<feature type="compositionally biased region" description="Acidic residues" evidence="6">
    <location>
        <begin position="152"/>
        <end position="170"/>
    </location>
</feature>